<dbReference type="Proteomes" id="UP000187609">
    <property type="component" value="Unassembled WGS sequence"/>
</dbReference>
<evidence type="ECO:0000313" key="2">
    <source>
        <dbReference type="Proteomes" id="UP000187609"/>
    </source>
</evidence>
<organism evidence="1 2">
    <name type="scientific">Nicotiana attenuata</name>
    <name type="common">Coyote tobacco</name>
    <dbReference type="NCBI Taxonomy" id="49451"/>
    <lineage>
        <taxon>Eukaryota</taxon>
        <taxon>Viridiplantae</taxon>
        <taxon>Streptophyta</taxon>
        <taxon>Embryophyta</taxon>
        <taxon>Tracheophyta</taxon>
        <taxon>Spermatophyta</taxon>
        <taxon>Magnoliopsida</taxon>
        <taxon>eudicotyledons</taxon>
        <taxon>Gunneridae</taxon>
        <taxon>Pentapetalae</taxon>
        <taxon>asterids</taxon>
        <taxon>lamiids</taxon>
        <taxon>Solanales</taxon>
        <taxon>Solanaceae</taxon>
        <taxon>Nicotianoideae</taxon>
        <taxon>Nicotianeae</taxon>
        <taxon>Nicotiana</taxon>
    </lineage>
</organism>
<dbReference type="AlphaFoldDB" id="A0A1J6J0X5"/>
<dbReference type="Gramene" id="OIT06424">
    <property type="protein sequence ID" value="OIT06424"/>
    <property type="gene ID" value="A4A49_26642"/>
</dbReference>
<keyword evidence="2" id="KW-1185">Reference proteome</keyword>
<reference evidence="1" key="1">
    <citation type="submission" date="2016-11" db="EMBL/GenBank/DDBJ databases">
        <title>The genome of Nicotiana attenuata.</title>
        <authorList>
            <person name="Xu S."/>
            <person name="Brockmoeller T."/>
            <person name="Gaquerel E."/>
            <person name="Navarro A."/>
            <person name="Kuhl H."/>
            <person name="Gase K."/>
            <person name="Ling Z."/>
            <person name="Zhou W."/>
            <person name="Kreitzer C."/>
            <person name="Stanke M."/>
            <person name="Tang H."/>
            <person name="Lyons E."/>
            <person name="Pandey P."/>
            <person name="Pandey S.P."/>
            <person name="Timmermann B."/>
            <person name="Baldwin I.T."/>
        </authorList>
    </citation>
    <scope>NUCLEOTIDE SEQUENCE [LARGE SCALE GENOMIC DNA]</scope>
    <source>
        <strain evidence="1">UT</strain>
    </source>
</reference>
<proteinExistence type="predicted"/>
<gene>
    <name evidence="1" type="ORF">A4A49_26642</name>
</gene>
<dbReference type="OMA" id="ESCTLMI"/>
<accession>A0A1J6J0X5</accession>
<dbReference type="PANTHER" id="PTHR34061:SF14">
    <property type="match status" value="1"/>
</dbReference>
<dbReference type="EMBL" id="MJEQ01037184">
    <property type="protein sequence ID" value="OIT06424.1"/>
    <property type="molecule type" value="Genomic_DNA"/>
</dbReference>
<evidence type="ECO:0000313" key="1">
    <source>
        <dbReference type="EMBL" id="OIT06424.1"/>
    </source>
</evidence>
<dbReference type="PANTHER" id="PTHR34061">
    <property type="entry name" value="PROTEIN, PUTATIVE-RELATED"/>
    <property type="match status" value="1"/>
</dbReference>
<protein>
    <submittedName>
        <fullName evidence="1">Uncharacterized protein</fullName>
    </submittedName>
</protein>
<name>A0A1J6J0X5_NICAT</name>
<comment type="caution">
    <text evidence="1">The sequence shown here is derived from an EMBL/GenBank/DDBJ whole genome shotgun (WGS) entry which is preliminary data.</text>
</comment>
<sequence length="113" mass="12358">MKKTERAPACSLELCWCQKNSVVTPRDQPEKSISDCGKVVSKKVDGVATRLISGVAAAFFISLERCSCVYIDTKHDSEDGESSALMIAELGKVTNPLFAKEVEEEYKPDVNEG</sequence>